<comment type="caution">
    <text evidence="1">The sequence shown here is derived from an EMBL/GenBank/DDBJ whole genome shotgun (WGS) entry which is preliminary data.</text>
</comment>
<reference evidence="1 2" key="1">
    <citation type="journal article" date="2018" name="Front. Plant Sci.">
        <title>Red Clover (Trifolium pratense) and Zigzag Clover (T. medium) - A Picture of Genomic Similarities and Differences.</title>
        <authorList>
            <person name="Dluhosova J."/>
            <person name="Istvanek J."/>
            <person name="Nedelnik J."/>
            <person name="Repkova J."/>
        </authorList>
    </citation>
    <scope>NUCLEOTIDE SEQUENCE [LARGE SCALE GENOMIC DNA]</scope>
    <source>
        <strain evidence="2">cv. 10/8</strain>
        <tissue evidence="1">Leaf</tissue>
    </source>
</reference>
<evidence type="ECO:0000313" key="1">
    <source>
        <dbReference type="EMBL" id="MCI45375.1"/>
    </source>
</evidence>
<accession>A0A392SBV6</accession>
<organism evidence="1 2">
    <name type="scientific">Trifolium medium</name>
    <dbReference type="NCBI Taxonomy" id="97028"/>
    <lineage>
        <taxon>Eukaryota</taxon>
        <taxon>Viridiplantae</taxon>
        <taxon>Streptophyta</taxon>
        <taxon>Embryophyta</taxon>
        <taxon>Tracheophyta</taxon>
        <taxon>Spermatophyta</taxon>
        <taxon>Magnoliopsida</taxon>
        <taxon>eudicotyledons</taxon>
        <taxon>Gunneridae</taxon>
        <taxon>Pentapetalae</taxon>
        <taxon>rosids</taxon>
        <taxon>fabids</taxon>
        <taxon>Fabales</taxon>
        <taxon>Fabaceae</taxon>
        <taxon>Papilionoideae</taxon>
        <taxon>50 kb inversion clade</taxon>
        <taxon>NPAAA clade</taxon>
        <taxon>Hologalegina</taxon>
        <taxon>IRL clade</taxon>
        <taxon>Trifolieae</taxon>
        <taxon>Trifolium</taxon>
    </lineage>
</organism>
<dbReference type="Proteomes" id="UP000265520">
    <property type="component" value="Unassembled WGS sequence"/>
</dbReference>
<name>A0A392SBV6_9FABA</name>
<dbReference type="EMBL" id="LXQA010343448">
    <property type="protein sequence ID" value="MCI45375.1"/>
    <property type="molecule type" value="Genomic_DNA"/>
</dbReference>
<proteinExistence type="predicted"/>
<keyword evidence="2" id="KW-1185">Reference proteome</keyword>
<dbReference type="AlphaFoldDB" id="A0A392SBV6"/>
<evidence type="ECO:0000313" key="2">
    <source>
        <dbReference type="Proteomes" id="UP000265520"/>
    </source>
</evidence>
<sequence>MAATPWADSVTSILSRRAAIAVVAAAIDNRDINAKVNVELCVALEHSKYHSNYLPHGIYDHAKYDA</sequence>
<protein>
    <submittedName>
        <fullName evidence="1">Uncharacterized protein</fullName>
    </submittedName>
</protein>